<reference evidence="2" key="1">
    <citation type="submission" date="2020-08" db="EMBL/GenBank/DDBJ databases">
        <authorList>
            <person name="Cejkova D."/>
            <person name="Kubasova T."/>
            <person name="Jahodarova E."/>
            <person name="Rychlik I."/>
        </authorList>
    </citation>
    <scope>NUCLEOTIDE SEQUENCE</scope>
    <source>
        <strain evidence="2">An420c</strain>
    </source>
</reference>
<evidence type="ECO:0000259" key="1">
    <source>
        <dbReference type="Pfam" id="PF00535"/>
    </source>
</evidence>
<name>A0A938X129_9CLOT</name>
<gene>
    <name evidence="2" type="ORF">H6A13_03165</name>
</gene>
<sequence length="306" mass="35399">MDTNPKIDVVIPVYRPGKEFHKLLDLLDRQTVPVRTVWIMHTEDGRELPSGESYGFRLMTEELLPEEYDHGGTRDRAVRKSDADIVICMTQDALPCDGTLVENLIRPLGKDQVAVSYARQMPRTECRLLERYTRSFNYPAASRLKSAADLEILGIKTYFCSNVCAAYNRQIYEKLGGFEKKTIFNEDMIYAAKCIREGYFVAYEADAKVIHSHNYTRREQFSRNFDLAVSQAEHPEIFQNVKSEKEGIRMVQKGIRFLIRNHTPWLIISLILDSAAKYTGYLLGKNYKRLPVCLVKSLSMNSRYWE</sequence>
<organism evidence="2 3">
    <name type="scientific">Mordavella massiliensis</name>
    <dbReference type="NCBI Taxonomy" id="1871024"/>
    <lineage>
        <taxon>Bacteria</taxon>
        <taxon>Bacillati</taxon>
        <taxon>Bacillota</taxon>
        <taxon>Clostridia</taxon>
        <taxon>Eubacteriales</taxon>
        <taxon>Clostridiaceae</taxon>
        <taxon>Mordavella</taxon>
    </lineage>
</organism>
<dbReference type="Pfam" id="PF00535">
    <property type="entry name" value="Glycos_transf_2"/>
    <property type="match status" value="1"/>
</dbReference>
<dbReference type="RefSeq" id="WP_204908169.1">
    <property type="nucleotide sequence ID" value="NZ_JACJLV010000006.1"/>
</dbReference>
<dbReference type="SUPFAM" id="SSF53448">
    <property type="entry name" value="Nucleotide-diphospho-sugar transferases"/>
    <property type="match status" value="1"/>
</dbReference>
<dbReference type="InterPro" id="IPR001173">
    <property type="entry name" value="Glyco_trans_2-like"/>
</dbReference>
<reference evidence="2" key="2">
    <citation type="journal article" date="2021" name="Sci. Rep.">
        <title>The distribution of antibiotic resistance genes in chicken gut microbiota commensals.</title>
        <authorList>
            <person name="Juricova H."/>
            <person name="Matiasovicova J."/>
            <person name="Kubasova T."/>
            <person name="Cejkova D."/>
            <person name="Rychlik I."/>
        </authorList>
    </citation>
    <scope>NUCLEOTIDE SEQUENCE</scope>
    <source>
        <strain evidence="2">An420c</strain>
    </source>
</reference>
<comment type="caution">
    <text evidence="2">The sequence shown here is derived from an EMBL/GenBank/DDBJ whole genome shotgun (WGS) entry which is preliminary data.</text>
</comment>
<dbReference type="Gene3D" id="3.90.550.10">
    <property type="entry name" value="Spore Coat Polysaccharide Biosynthesis Protein SpsA, Chain A"/>
    <property type="match status" value="1"/>
</dbReference>
<dbReference type="Proteomes" id="UP000713880">
    <property type="component" value="Unassembled WGS sequence"/>
</dbReference>
<evidence type="ECO:0000313" key="3">
    <source>
        <dbReference type="Proteomes" id="UP000713880"/>
    </source>
</evidence>
<protein>
    <submittedName>
        <fullName evidence="2">Glycosyltransferase family 2 protein</fullName>
    </submittedName>
</protein>
<dbReference type="InterPro" id="IPR029044">
    <property type="entry name" value="Nucleotide-diphossugar_trans"/>
</dbReference>
<evidence type="ECO:0000313" key="2">
    <source>
        <dbReference type="EMBL" id="MBM6826108.1"/>
    </source>
</evidence>
<dbReference type="EMBL" id="JACJLV010000006">
    <property type="protein sequence ID" value="MBM6826108.1"/>
    <property type="molecule type" value="Genomic_DNA"/>
</dbReference>
<proteinExistence type="predicted"/>
<keyword evidence="3" id="KW-1185">Reference proteome</keyword>
<dbReference type="AlphaFoldDB" id="A0A938X129"/>
<feature type="domain" description="Glycosyltransferase 2-like" evidence="1">
    <location>
        <begin position="65"/>
        <end position="176"/>
    </location>
</feature>
<accession>A0A938X129</accession>